<protein>
    <submittedName>
        <fullName evidence="1">Predicted protein</fullName>
    </submittedName>
</protein>
<evidence type="ECO:0000313" key="2">
    <source>
        <dbReference type="Proteomes" id="UP000002668"/>
    </source>
</evidence>
<dbReference type="HOGENOM" id="CLU_1855617_0_0_1"/>
<name>E4ZMA3_LEPMJ</name>
<reference evidence="2" key="1">
    <citation type="journal article" date="2011" name="Nat. Commun.">
        <title>Effector diversification within compartments of the Leptosphaeria maculans genome affected by Repeat-Induced Point mutations.</title>
        <authorList>
            <person name="Rouxel T."/>
            <person name="Grandaubert J."/>
            <person name="Hane J.K."/>
            <person name="Hoede C."/>
            <person name="van de Wouw A.P."/>
            <person name="Couloux A."/>
            <person name="Dominguez V."/>
            <person name="Anthouard V."/>
            <person name="Bally P."/>
            <person name="Bourras S."/>
            <person name="Cozijnsen A.J."/>
            <person name="Ciuffetti L.M."/>
            <person name="Degrave A."/>
            <person name="Dilmaghani A."/>
            <person name="Duret L."/>
            <person name="Fudal I."/>
            <person name="Goodwin S.B."/>
            <person name="Gout L."/>
            <person name="Glaser N."/>
            <person name="Linglin J."/>
            <person name="Kema G.H.J."/>
            <person name="Lapalu N."/>
            <person name="Lawrence C.B."/>
            <person name="May K."/>
            <person name="Meyer M."/>
            <person name="Ollivier B."/>
            <person name="Poulain J."/>
            <person name="Schoch C.L."/>
            <person name="Simon A."/>
            <person name="Spatafora J.W."/>
            <person name="Stachowiak A."/>
            <person name="Turgeon B.G."/>
            <person name="Tyler B.M."/>
            <person name="Vincent D."/>
            <person name="Weissenbach J."/>
            <person name="Amselem J."/>
            <person name="Quesneville H."/>
            <person name="Oliver R.P."/>
            <person name="Wincker P."/>
            <person name="Balesdent M.-H."/>
            <person name="Howlett B.J."/>
        </authorList>
    </citation>
    <scope>NUCLEOTIDE SEQUENCE [LARGE SCALE GENOMIC DNA]</scope>
    <source>
        <strain evidence="2">JN3 / isolate v23.1.3 / race Av1-4-5-6-7-8</strain>
    </source>
</reference>
<keyword evidence="2" id="KW-1185">Reference proteome</keyword>
<organism evidence="2">
    <name type="scientific">Leptosphaeria maculans (strain JN3 / isolate v23.1.3 / race Av1-4-5-6-7-8)</name>
    <name type="common">Blackleg fungus</name>
    <name type="synonym">Phoma lingam</name>
    <dbReference type="NCBI Taxonomy" id="985895"/>
    <lineage>
        <taxon>Eukaryota</taxon>
        <taxon>Fungi</taxon>
        <taxon>Dikarya</taxon>
        <taxon>Ascomycota</taxon>
        <taxon>Pezizomycotina</taxon>
        <taxon>Dothideomycetes</taxon>
        <taxon>Pleosporomycetidae</taxon>
        <taxon>Pleosporales</taxon>
        <taxon>Pleosporineae</taxon>
        <taxon>Leptosphaeriaceae</taxon>
        <taxon>Plenodomus</taxon>
        <taxon>Plenodomus lingam/Leptosphaeria maculans species complex</taxon>
    </lineage>
</organism>
<dbReference type="InParanoid" id="E4ZMA3"/>
<accession>E4ZMA3</accession>
<dbReference type="GeneID" id="13287165"/>
<proteinExistence type="predicted"/>
<sequence>MTTAGLSKKVEWCSTIFSLASQGRQIACGVGYQISPVIDSRTIEAMKKCPCAEERPAPNEMMGPEGGVAGTDTYYRIDDCHVSLLVSNSRQSRGTARAMRWRAANISDDGRTMAHSPEAEFLIMLQGYGWMETRASLP</sequence>
<gene>
    <name evidence="1" type="ORF">LEMA_P051580.1</name>
</gene>
<dbReference type="VEuPathDB" id="FungiDB:LEMA_P051580.1"/>
<dbReference type="Proteomes" id="UP000002668">
    <property type="component" value="Genome"/>
</dbReference>
<dbReference type="EMBL" id="FP929094">
    <property type="protein sequence ID" value="CBX92452.1"/>
    <property type="molecule type" value="Genomic_DNA"/>
</dbReference>
<dbReference type="AlphaFoldDB" id="E4ZMA3"/>
<evidence type="ECO:0000313" key="1">
    <source>
        <dbReference type="EMBL" id="CBX92452.1"/>
    </source>
</evidence>